<keyword evidence="3" id="KW-1185">Reference proteome</keyword>
<comment type="caution">
    <text evidence="2">The sequence shown here is derived from an EMBL/GenBank/DDBJ whole genome shotgun (WGS) entry which is preliminary data.</text>
</comment>
<proteinExistence type="predicted"/>
<name>A0A835XWE8_9CHLO</name>
<dbReference type="OrthoDB" id="550179at2759"/>
<evidence type="ECO:0000256" key="1">
    <source>
        <dbReference type="SAM" id="MobiDB-lite"/>
    </source>
</evidence>
<feature type="compositionally biased region" description="Basic residues" evidence="1">
    <location>
        <begin position="46"/>
        <end position="57"/>
    </location>
</feature>
<dbReference type="EMBL" id="JAEHOE010000045">
    <property type="protein sequence ID" value="KAG2492362.1"/>
    <property type="molecule type" value="Genomic_DNA"/>
</dbReference>
<protein>
    <submittedName>
        <fullName evidence="2">Uncharacterized protein</fullName>
    </submittedName>
</protein>
<feature type="compositionally biased region" description="Low complexity" evidence="1">
    <location>
        <begin position="441"/>
        <end position="454"/>
    </location>
</feature>
<dbReference type="AlphaFoldDB" id="A0A835XWE8"/>
<feature type="compositionally biased region" description="Low complexity" evidence="1">
    <location>
        <begin position="58"/>
        <end position="67"/>
    </location>
</feature>
<evidence type="ECO:0000313" key="2">
    <source>
        <dbReference type="EMBL" id="KAG2492362.1"/>
    </source>
</evidence>
<accession>A0A835XWE8</accession>
<feature type="region of interest" description="Disordered" evidence="1">
    <location>
        <begin position="19"/>
        <end position="67"/>
    </location>
</feature>
<evidence type="ECO:0000313" key="3">
    <source>
        <dbReference type="Proteomes" id="UP000612055"/>
    </source>
</evidence>
<dbReference type="Proteomes" id="UP000612055">
    <property type="component" value="Unassembled WGS sequence"/>
</dbReference>
<sequence>MERSTGALSGGTLARITTPRWASCHTAPSTPVRRPATTASWPCGTRHSHASAPRHRAAASPPAAPAAAETGAAAAGFGADRSAAAAAADGAVAPQRPNFHLVLHRVYKDPPEASPEMLARLEALTLERLDELNVDSLITVMYAFARSQPRYVPSRALVGRMAAATGAAMGGLSARQLEHAAASLAGVRWRPSPEWRRRFAAAMEAQWDGFRPPQLAATLLAAAALGLDALPRATLAEQLPAALRRAAAEGAGTPPGTMARLVWAAGHFGCAEASGPGRAAAAPEAAGPGAGAGVGAGAGAGPEVGLVKAVAAVAAADGGLRSEALLEWWDPPGAVEEVAPGDLVLLLQGLARLGVRPAPPWTQRVLAAVRPGLGWDLDLDPDQALDAHLLALLAWSTLKLAEAPPEGEWLGALVGALRTRLRAEAEAEREGQEQGQGQGRGWVQASKGAEGATAIEEEGSLGPAGSDPADVALALSSLAGLGAGALREGAQYWREGEGVGAARWVALSAADRAVMSLLGYGPEQGQGTVA</sequence>
<organism evidence="2 3">
    <name type="scientific">Edaphochlamys debaryana</name>
    <dbReference type="NCBI Taxonomy" id="47281"/>
    <lineage>
        <taxon>Eukaryota</taxon>
        <taxon>Viridiplantae</taxon>
        <taxon>Chlorophyta</taxon>
        <taxon>core chlorophytes</taxon>
        <taxon>Chlorophyceae</taxon>
        <taxon>CS clade</taxon>
        <taxon>Chlamydomonadales</taxon>
        <taxon>Chlamydomonadales incertae sedis</taxon>
        <taxon>Edaphochlamys</taxon>
    </lineage>
</organism>
<gene>
    <name evidence="2" type="ORF">HYH03_009310</name>
</gene>
<feature type="region of interest" description="Disordered" evidence="1">
    <location>
        <begin position="425"/>
        <end position="466"/>
    </location>
</feature>
<reference evidence="2" key="1">
    <citation type="journal article" date="2020" name="bioRxiv">
        <title>Comparative genomics of Chlamydomonas.</title>
        <authorList>
            <person name="Craig R.J."/>
            <person name="Hasan A.R."/>
            <person name="Ness R.W."/>
            <person name="Keightley P.D."/>
        </authorList>
    </citation>
    <scope>NUCLEOTIDE SEQUENCE</scope>
    <source>
        <strain evidence="2">CCAP 11/70</strain>
    </source>
</reference>